<dbReference type="InterPro" id="IPR050832">
    <property type="entry name" value="Bact_Acetyltransf"/>
</dbReference>
<keyword evidence="2" id="KW-0012">Acyltransferase</keyword>
<comment type="caution">
    <text evidence="4">The sequence shown here is derived from an EMBL/GenBank/DDBJ whole genome shotgun (WGS) entry which is preliminary data.</text>
</comment>
<proteinExistence type="predicted"/>
<dbReference type="GO" id="GO:0005840">
    <property type="term" value="C:ribosome"/>
    <property type="evidence" value="ECO:0007669"/>
    <property type="project" value="UniProtKB-KW"/>
</dbReference>
<keyword evidence="5" id="KW-1185">Reference proteome</keyword>
<dbReference type="Pfam" id="PF00583">
    <property type="entry name" value="Acetyltransf_1"/>
    <property type="match status" value="1"/>
</dbReference>
<gene>
    <name evidence="4" type="ORF">HNR61_002958</name>
</gene>
<name>A0A7W3QLC8_ACTNM</name>
<organism evidence="4 5">
    <name type="scientific">Actinomadura namibiensis</name>
    <dbReference type="NCBI Taxonomy" id="182080"/>
    <lineage>
        <taxon>Bacteria</taxon>
        <taxon>Bacillati</taxon>
        <taxon>Actinomycetota</taxon>
        <taxon>Actinomycetes</taxon>
        <taxon>Streptosporangiales</taxon>
        <taxon>Thermomonosporaceae</taxon>
        <taxon>Actinomadura</taxon>
    </lineage>
</organism>
<protein>
    <submittedName>
        <fullName evidence="4">Ribosomal protein S18 acetylase RimI-like enzyme</fullName>
    </submittedName>
</protein>
<dbReference type="CDD" id="cd04301">
    <property type="entry name" value="NAT_SF"/>
    <property type="match status" value="1"/>
</dbReference>
<dbReference type="PANTHER" id="PTHR43877">
    <property type="entry name" value="AMINOALKYLPHOSPHONATE N-ACETYLTRANSFERASE-RELATED-RELATED"/>
    <property type="match status" value="1"/>
</dbReference>
<dbReference type="SUPFAM" id="SSF55729">
    <property type="entry name" value="Acyl-CoA N-acyltransferases (Nat)"/>
    <property type="match status" value="1"/>
</dbReference>
<evidence type="ECO:0000313" key="4">
    <source>
        <dbReference type="EMBL" id="MBA8951327.1"/>
    </source>
</evidence>
<evidence type="ECO:0000313" key="5">
    <source>
        <dbReference type="Proteomes" id="UP000572680"/>
    </source>
</evidence>
<dbReference type="Gene3D" id="3.40.630.30">
    <property type="match status" value="1"/>
</dbReference>
<dbReference type="Proteomes" id="UP000572680">
    <property type="component" value="Unassembled WGS sequence"/>
</dbReference>
<dbReference type="InterPro" id="IPR016181">
    <property type="entry name" value="Acyl_CoA_acyltransferase"/>
</dbReference>
<keyword evidence="1" id="KW-0808">Transferase</keyword>
<feature type="domain" description="N-acetyltransferase" evidence="3">
    <location>
        <begin position="4"/>
        <end position="161"/>
    </location>
</feature>
<dbReference type="AlphaFoldDB" id="A0A7W3QLC8"/>
<dbReference type="GO" id="GO:0016747">
    <property type="term" value="F:acyltransferase activity, transferring groups other than amino-acyl groups"/>
    <property type="evidence" value="ECO:0007669"/>
    <property type="project" value="InterPro"/>
</dbReference>
<reference evidence="4 5" key="1">
    <citation type="submission" date="2020-08" db="EMBL/GenBank/DDBJ databases">
        <title>Genomic Encyclopedia of Type Strains, Phase IV (KMG-IV): sequencing the most valuable type-strain genomes for metagenomic binning, comparative biology and taxonomic classification.</title>
        <authorList>
            <person name="Goeker M."/>
        </authorList>
    </citation>
    <scope>NUCLEOTIDE SEQUENCE [LARGE SCALE GENOMIC DNA]</scope>
    <source>
        <strain evidence="4 5">DSM 44197</strain>
    </source>
</reference>
<accession>A0A7W3QLC8</accession>
<dbReference type="PROSITE" id="PS51186">
    <property type="entry name" value="GNAT"/>
    <property type="match status" value="1"/>
</dbReference>
<keyword evidence="4" id="KW-0687">Ribonucleoprotein</keyword>
<sequence>MSDLQIRWATPADDTALAELDARTWSTVSAVAPRPEPGEPFFGGKTPPESILVAERDGKVVGYAKLAAPYPFPSGAHVRSIHGLAVDPGERGRGIGRALMEAACDRAREQGARRITLRVLGGNDPARRLYESLGFNVEGVLPGEFFLDGRYADDVLMGKPL</sequence>
<evidence type="ECO:0000256" key="2">
    <source>
        <dbReference type="ARBA" id="ARBA00023315"/>
    </source>
</evidence>
<dbReference type="EMBL" id="JACJIA010000003">
    <property type="protein sequence ID" value="MBA8951327.1"/>
    <property type="molecule type" value="Genomic_DNA"/>
</dbReference>
<keyword evidence="4" id="KW-0689">Ribosomal protein</keyword>
<evidence type="ECO:0000256" key="1">
    <source>
        <dbReference type="ARBA" id="ARBA00022679"/>
    </source>
</evidence>
<dbReference type="InterPro" id="IPR000182">
    <property type="entry name" value="GNAT_dom"/>
</dbReference>
<evidence type="ECO:0000259" key="3">
    <source>
        <dbReference type="PROSITE" id="PS51186"/>
    </source>
</evidence>